<name>A0ACB7NXE2_9PEZI</name>
<keyword evidence="2" id="KW-1185">Reference proteome</keyword>
<organism evidence="1 2">
    <name type="scientific">Chaetomium tenue</name>
    <dbReference type="NCBI Taxonomy" id="1854479"/>
    <lineage>
        <taxon>Eukaryota</taxon>
        <taxon>Fungi</taxon>
        <taxon>Dikarya</taxon>
        <taxon>Ascomycota</taxon>
        <taxon>Pezizomycotina</taxon>
        <taxon>Sordariomycetes</taxon>
        <taxon>Sordariomycetidae</taxon>
        <taxon>Sordariales</taxon>
        <taxon>Chaetomiaceae</taxon>
        <taxon>Chaetomium</taxon>
    </lineage>
</organism>
<dbReference type="EMBL" id="JAGIZQ010000006">
    <property type="protein sequence ID" value="KAH6622841.1"/>
    <property type="molecule type" value="Genomic_DNA"/>
</dbReference>
<gene>
    <name evidence="1" type="ORF">F5144DRAFT_581619</name>
</gene>
<evidence type="ECO:0000313" key="1">
    <source>
        <dbReference type="EMBL" id="KAH6622841.1"/>
    </source>
</evidence>
<proteinExistence type="predicted"/>
<comment type="caution">
    <text evidence="1">The sequence shown here is derived from an EMBL/GenBank/DDBJ whole genome shotgun (WGS) entry which is preliminary data.</text>
</comment>
<reference evidence="1 2" key="1">
    <citation type="journal article" date="2021" name="Nat. Commun.">
        <title>Genetic determinants of endophytism in the Arabidopsis root mycobiome.</title>
        <authorList>
            <person name="Mesny F."/>
            <person name="Miyauchi S."/>
            <person name="Thiergart T."/>
            <person name="Pickel B."/>
            <person name="Atanasova L."/>
            <person name="Karlsson M."/>
            <person name="Huettel B."/>
            <person name="Barry K.W."/>
            <person name="Haridas S."/>
            <person name="Chen C."/>
            <person name="Bauer D."/>
            <person name="Andreopoulos W."/>
            <person name="Pangilinan J."/>
            <person name="LaButti K."/>
            <person name="Riley R."/>
            <person name="Lipzen A."/>
            <person name="Clum A."/>
            <person name="Drula E."/>
            <person name="Henrissat B."/>
            <person name="Kohler A."/>
            <person name="Grigoriev I.V."/>
            <person name="Martin F.M."/>
            <person name="Hacquard S."/>
        </authorList>
    </citation>
    <scope>NUCLEOTIDE SEQUENCE [LARGE SCALE GENOMIC DNA]</scope>
    <source>
        <strain evidence="1 2">MPI-SDFR-AT-0079</strain>
    </source>
</reference>
<accession>A0ACB7NXE2</accession>
<protein>
    <submittedName>
        <fullName evidence="1">Uncharacterized protein</fullName>
    </submittedName>
</protein>
<dbReference type="Proteomes" id="UP000724584">
    <property type="component" value="Unassembled WGS sequence"/>
</dbReference>
<sequence length="122" mass="13418">MSLAILGLQTLLRAGLPGSGGLLKRALCMKHGTLRQQQATSESSARMRTSRLASKMPLAGEKTRPLALPTACDGMGPVGHPSRPARPLAHTRTDMRYLRLRRRRVLCHRIWGPSRRCGRAAQ</sequence>
<evidence type="ECO:0000313" key="2">
    <source>
        <dbReference type="Proteomes" id="UP000724584"/>
    </source>
</evidence>